<dbReference type="EMBL" id="OV696698">
    <property type="protein sequence ID" value="CAH1244198.1"/>
    <property type="molecule type" value="Genomic_DNA"/>
</dbReference>
<dbReference type="PANTHER" id="PTHR22650:SF4">
    <property type="entry name" value="LEUCINE-RICH REPEAT AND TRANSMEMBRANE DOMAIN-CONTAINING PROTEIN 2-LIKE"/>
    <property type="match status" value="1"/>
</dbReference>
<evidence type="ECO:0000256" key="4">
    <source>
        <dbReference type="ARBA" id="ARBA00022989"/>
    </source>
</evidence>
<keyword evidence="5" id="KW-0472">Membrane</keyword>
<accession>A0A8J9YZ12</accession>
<evidence type="ECO:0000313" key="7">
    <source>
        <dbReference type="EMBL" id="CAH1244198.1"/>
    </source>
</evidence>
<gene>
    <name evidence="7" type="primary">Hypp7222</name>
    <name evidence="7" type="ORF">BLAG_LOCUS6901</name>
</gene>
<dbReference type="PANTHER" id="PTHR22650">
    <property type="entry name" value="GLYCOPROTEIN IB BETA"/>
    <property type="match status" value="1"/>
</dbReference>
<dbReference type="InterPro" id="IPR052313">
    <property type="entry name" value="GPIb-IX-V_Complex"/>
</dbReference>
<organism evidence="7 8">
    <name type="scientific">Branchiostoma lanceolatum</name>
    <name type="common">Common lancelet</name>
    <name type="synonym">Amphioxus lanceolatum</name>
    <dbReference type="NCBI Taxonomy" id="7740"/>
    <lineage>
        <taxon>Eukaryota</taxon>
        <taxon>Metazoa</taxon>
        <taxon>Chordata</taxon>
        <taxon>Cephalochordata</taxon>
        <taxon>Leptocardii</taxon>
        <taxon>Amphioxiformes</taxon>
        <taxon>Branchiostomatidae</taxon>
        <taxon>Branchiostoma</taxon>
    </lineage>
</organism>
<evidence type="ECO:0000256" key="1">
    <source>
        <dbReference type="ARBA" id="ARBA00004167"/>
    </source>
</evidence>
<evidence type="ECO:0000313" key="8">
    <source>
        <dbReference type="Proteomes" id="UP000838412"/>
    </source>
</evidence>
<sequence length="210" mass="23602">MISFGLLVWTSNRPLFVADVSQLLLIFTALLQRHFIMAKPLPGVLMFLLVVLKACKAAEDCTESSIPDSWDCSDRRLTSVPQDLPTNITGLELDHNYISTLISRFDFKDFKVAAEFCLTINRHNISTNLKCIMAKMLPGVLMFLLVILKGAAEACRESWKPDSWDCYNDGLTSVPQDLPTTITGLELDHNYISTLRQPGSAPWINSYQVF</sequence>
<evidence type="ECO:0000256" key="5">
    <source>
        <dbReference type="ARBA" id="ARBA00023136"/>
    </source>
</evidence>
<keyword evidence="4" id="KW-1133">Transmembrane helix</keyword>
<dbReference type="Gene3D" id="3.80.10.10">
    <property type="entry name" value="Ribonuclease Inhibitor"/>
    <property type="match status" value="2"/>
</dbReference>
<dbReference type="AlphaFoldDB" id="A0A8J9YZ12"/>
<dbReference type="SUPFAM" id="SSF52058">
    <property type="entry name" value="L domain-like"/>
    <property type="match status" value="1"/>
</dbReference>
<dbReference type="InterPro" id="IPR032675">
    <property type="entry name" value="LRR_dom_sf"/>
</dbReference>
<dbReference type="OrthoDB" id="6105302at2759"/>
<keyword evidence="6" id="KW-1015">Disulfide bond</keyword>
<proteinExistence type="predicted"/>
<evidence type="ECO:0000256" key="3">
    <source>
        <dbReference type="ARBA" id="ARBA00022889"/>
    </source>
</evidence>
<evidence type="ECO:0000256" key="2">
    <source>
        <dbReference type="ARBA" id="ARBA00022692"/>
    </source>
</evidence>
<comment type="subcellular location">
    <subcellularLocation>
        <location evidence="1">Membrane</location>
        <topology evidence="1">Single-pass membrane protein</topology>
    </subcellularLocation>
</comment>
<reference evidence="7" key="1">
    <citation type="submission" date="2022-01" db="EMBL/GenBank/DDBJ databases">
        <authorList>
            <person name="Braso-Vives M."/>
        </authorList>
    </citation>
    <scope>NUCLEOTIDE SEQUENCE</scope>
</reference>
<evidence type="ECO:0000256" key="6">
    <source>
        <dbReference type="ARBA" id="ARBA00023157"/>
    </source>
</evidence>
<keyword evidence="2" id="KW-0812">Transmembrane</keyword>
<protein>
    <submittedName>
        <fullName evidence="7">Hypp7222 protein</fullName>
    </submittedName>
</protein>
<keyword evidence="3" id="KW-0130">Cell adhesion</keyword>
<keyword evidence="8" id="KW-1185">Reference proteome</keyword>
<name>A0A8J9YZ12_BRALA</name>
<dbReference type="Proteomes" id="UP000838412">
    <property type="component" value="Chromosome 13"/>
</dbReference>